<dbReference type="GO" id="GO:0005737">
    <property type="term" value="C:cytoplasm"/>
    <property type="evidence" value="ECO:0007669"/>
    <property type="project" value="InterPro"/>
</dbReference>
<dbReference type="GO" id="GO:0009346">
    <property type="term" value="C:ATP-independent citrate lyase complex"/>
    <property type="evidence" value="ECO:0007669"/>
    <property type="project" value="InterPro"/>
</dbReference>
<dbReference type="InterPro" id="IPR006472">
    <property type="entry name" value="Citrate_lyase_asu"/>
</dbReference>
<dbReference type="GO" id="GO:0008814">
    <property type="term" value="F:citrate CoA-transferase activity"/>
    <property type="evidence" value="ECO:0007669"/>
    <property type="project" value="InterPro"/>
</dbReference>
<feature type="non-terminal residue" evidence="1">
    <location>
        <position position="1"/>
    </location>
</feature>
<reference evidence="1" key="1">
    <citation type="submission" date="2013-12" db="EMBL/GenBank/DDBJ databases">
        <title>A Varibaculum cambriense genome reconstructed from a premature infant gut community with otherwise low bacterial novelty that shifts toward anaerobic metabolism during the third week of life.</title>
        <authorList>
            <person name="Brown C.T."/>
            <person name="Sharon I."/>
            <person name="Thomas B.C."/>
            <person name="Castelle C.J."/>
            <person name="Morowitz M.J."/>
            <person name="Banfield J.F."/>
        </authorList>
    </citation>
    <scope>NUCLEOTIDE SEQUENCE</scope>
</reference>
<evidence type="ECO:0000313" key="1">
    <source>
        <dbReference type="EMBL" id="ETJ30067.1"/>
    </source>
</evidence>
<dbReference type="GO" id="GO:0016829">
    <property type="term" value="F:lyase activity"/>
    <property type="evidence" value="ECO:0007669"/>
    <property type="project" value="UniProtKB-KW"/>
</dbReference>
<accession>W1XIG0</accession>
<organism evidence="1">
    <name type="scientific">human gut metagenome</name>
    <dbReference type="NCBI Taxonomy" id="408170"/>
    <lineage>
        <taxon>unclassified sequences</taxon>
        <taxon>metagenomes</taxon>
        <taxon>organismal metagenomes</taxon>
    </lineage>
</organism>
<proteinExistence type="predicted"/>
<dbReference type="AlphaFoldDB" id="W1XIG0"/>
<dbReference type="PANTHER" id="PTHR40596">
    <property type="entry name" value="CITRATE LYASE ALPHA CHAIN"/>
    <property type="match status" value="1"/>
</dbReference>
<dbReference type="Pfam" id="PF04223">
    <property type="entry name" value="CitF"/>
    <property type="match status" value="1"/>
</dbReference>
<gene>
    <name evidence="1" type="ORF">Q604_UNBC15411G0001</name>
</gene>
<sequence>LVTEYGIAINPARTDLIERFKDSNLPIYTIEELQQLAFDLVGKPQDIPLIYNHILLYRYYNFMNAQIFTHSIIFN</sequence>
<dbReference type="Gene3D" id="3.40.1080.10">
    <property type="entry name" value="Glutaconate Coenzyme A-transferase"/>
    <property type="match status" value="1"/>
</dbReference>
<comment type="caution">
    <text evidence="1">The sequence shown here is derived from an EMBL/GenBank/DDBJ whole genome shotgun (WGS) entry which is preliminary data.</text>
</comment>
<dbReference type="PANTHER" id="PTHR40596:SF1">
    <property type="entry name" value="CITRATE LYASE ALPHA CHAIN"/>
    <property type="match status" value="1"/>
</dbReference>
<keyword evidence="1" id="KW-0456">Lyase</keyword>
<protein>
    <submittedName>
        <fullName evidence="1">Citrate lyase, alpha subunit</fullName>
    </submittedName>
</protein>
<dbReference type="GO" id="GO:0006084">
    <property type="term" value="P:acetyl-CoA metabolic process"/>
    <property type="evidence" value="ECO:0007669"/>
    <property type="project" value="InterPro"/>
</dbReference>
<name>W1XIG0_9ZZZZ</name>
<dbReference type="EMBL" id="AZMM01015411">
    <property type="protein sequence ID" value="ETJ30067.1"/>
    <property type="molecule type" value="Genomic_DNA"/>
</dbReference>
<feature type="non-terminal residue" evidence="1">
    <location>
        <position position="75"/>
    </location>
</feature>